<dbReference type="Pfam" id="PF00685">
    <property type="entry name" value="Sulfotransfer_1"/>
    <property type="match status" value="1"/>
</dbReference>
<proteinExistence type="predicted"/>
<dbReference type="InterPro" id="IPR027417">
    <property type="entry name" value="P-loop_NTPase"/>
</dbReference>
<comment type="caution">
    <text evidence="2">The sequence shown here is derived from an EMBL/GenBank/DDBJ whole genome shotgun (WGS) entry which is preliminary data.</text>
</comment>
<name>A0A9Q1BYZ1_HOLLE</name>
<dbReference type="SUPFAM" id="SSF52540">
    <property type="entry name" value="P-loop containing nucleoside triphosphate hydrolases"/>
    <property type="match status" value="1"/>
</dbReference>
<protein>
    <recommendedName>
        <fullName evidence="1">Sulfotransferase domain-containing protein</fullName>
    </recommendedName>
</protein>
<dbReference type="AlphaFoldDB" id="A0A9Q1BYZ1"/>
<reference evidence="2" key="1">
    <citation type="submission" date="2021-10" db="EMBL/GenBank/DDBJ databases">
        <title>Tropical sea cucumber genome reveals ecological adaptation and Cuvierian tubules defense mechanism.</title>
        <authorList>
            <person name="Chen T."/>
        </authorList>
    </citation>
    <scope>NUCLEOTIDE SEQUENCE</scope>
    <source>
        <strain evidence="2">Nanhai2018</strain>
        <tissue evidence="2">Muscle</tissue>
    </source>
</reference>
<dbReference type="GO" id="GO:0008146">
    <property type="term" value="F:sulfotransferase activity"/>
    <property type="evidence" value="ECO:0007669"/>
    <property type="project" value="InterPro"/>
</dbReference>
<evidence type="ECO:0000259" key="1">
    <source>
        <dbReference type="Pfam" id="PF00685"/>
    </source>
</evidence>
<accession>A0A9Q1BYZ1</accession>
<dbReference type="OrthoDB" id="205623at2759"/>
<evidence type="ECO:0000313" key="3">
    <source>
        <dbReference type="Proteomes" id="UP001152320"/>
    </source>
</evidence>
<feature type="domain" description="Sulfotransferase" evidence="1">
    <location>
        <begin position="19"/>
        <end position="107"/>
    </location>
</feature>
<dbReference type="Proteomes" id="UP001152320">
    <property type="component" value="Chromosome 10"/>
</dbReference>
<dbReference type="InterPro" id="IPR000863">
    <property type="entry name" value="Sulfotransferase_dom"/>
</dbReference>
<dbReference type="Gene3D" id="3.40.50.300">
    <property type="entry name" value="P-loop containing nucleotide triphosphate hydrolases"/>
    <property type="match status" value="1"/>
</dbReference>
<keyword evidence="3" id="KW-1185">Reference proteome</keyword>
<sequence>MLYSCQLDLATGATMPSIGYCKHRMEGYVFFITYEEMKQDTGSVERRLANFMGETITSKGMETIVKHSTLDVKKTYAQIEDETTGRKISPKFYGVSRHVQKSRVKKFIDCLKNGVSNDDKIQPAANRNLTPNTFPLNRLQF</sequence>
<dbReference type="EMBL" id="JAIZAY010000010">
    <property type="protein sequence ID" value="KAJ8035104.1"/>
    <property type="molecule type" value="Genomic_DNA"/>
</dbReference>
<evidence type="ECO:0000313" key="2">
    <source>
        <dbReference type="EMBL" id="KAJ8035104.1"/>
    </source>
</evidence>
<gene>
    <name evidence="2" type="ORF">HOLleu_22218</name>
</gene>
<organism evidence="2 3">
    <name type="scientific">Holothuria leucospilota</name>
    <name type="common">Black long sea cucumber</name>
    <name type="synonym">Mertensiothuria leucospilota</name>
    <dbReference type="NCBI Taxonomy" id="206669"/>
    <lineage>
        <taxon>Eukaryota</taxon>
        <taxon>Metazoa</taxon>
        <taxon>Echinodermata</taxon>
        <taxon>Eleutherozoa</taxon>
        <taxon>Echinozoa</taxon>
        <taxon>Holothuroidea</taxon>
        <taxon>Aspidochirotacea</taxon>
        <taxon>Aspidochirotida</taxon>
        <taxon>Holothuriidae</taxon>
        <taxon>Holothuria</taxon>
    </lineage>
</organism>